<dbReference type="SMART" id="SM00327">
    <property type="entry name" value="VWA"/>
    <property type="match status" value="1"/>
</dbReference>
<dbReference type="EMBL" id="JAACAK010000112">
    <property type="protein sequence ID" value="NIR76012.1"/>
    <property type="molecule type" value="Genomic_DNA"/>
</dbReference>
<dbReference type="SUPFAM" id="SSF53300">
    <property type="entry name" value="vWA-like"/>
    <property type="match status" value="1"/>
</dbReference>
<dbReference type="PANTHER" id="PTHR22550">
    <property type="entry name" value="SPORE GERMINATION PROTEIN"/>
    <property type="match status" value="1"/>
</dbReference>
<evidence type="ECO:0000313" key="8">
    <source>
        <dbReference type="Proteomes" id="UP000702544"/>
    </source>
</evidence>
<feature type="domain" description="VWFA" evidence="6">
    <location>
        <begin position="85"/>
        <end position="279"/>
    </location>
</feature>
<keyword evidence="1" id="KW-1003">Cell membrane</keyword>
<dbReference type="Gene3D" id="3.40.50.410">
    <property type="entry name" value="von Willebrand factor, type A domain"/>
    <property type="match status" value="1"/>
</dbReference>
<dbReference type="InterPro" id="IPR002035">
    <property type="entry name" value="VWF_A"/>
</dbReference>
<protein>
    <submittedName>
        <fullName evidence="7">VWA domain-containing protein</fullName>
    </submittedName>
</protein>
<organism evidence="7 8">
    <name type="scientific">Candidatus Kutchimonas denitrificans</name>
    <dbReference type="NCBI Taxonomy" id="3056748"/>
    <lineage>
        <taxon>Bacteria</taxon>
        <taxon>Pseudomonadati</taxon>
        <taxon>Gemmatimonadota</taxon>
        <taxon>Gemmatimonadia</taxon>
        <taxon>Candidatus Palauibacterales</taxon>
        <taxon>Candidatus Palauibacteraceae</taxon>
        <taxon>Candidatus Kutchimonas</taxon>
    </lineage>
</organism>
<gene>
    <name evidence="7" type="ORF">GWO12_13030</name>
</gene>
<feature type="transmembrane region" description="Helical" evidence="5">
    <location>
        <begin position="6"/>
        <end position="25"/>
    </location>
</feature>
<proteinExistence type="predicted"/>
<evidence type="ECO:0000256" key="4">
    <source>
        <dbReference type="ARBA" id="ARBA00023136"/>
    </source>
</evidence>
<evidence type="ECO:0000313" key="7">
    <source>
        <dbReference type="EMBL" id="NIR76012.1"/>
    </source>
</evidence>
<evidence type="ECO:0000256" key="2">
    <source>
        <dbReference type="ARBA" id="ARBA00022692"/>
    </source>
</evidence>
<dbReference type="Pfam" id="PF07584">
    <property type="entry name" value="BatA"/>
    <property type="match status" value="1"/>
</dbReference>
<evidence type="ECO:0000256" key="1">
    <source>
        <dbReference type="ARBA" id="ARBA00022475"/>
    </source>
</evidence>
<reference evidence="7 8" key="1">
    <citation type="submission" date="2020-01" db="EMBL/GenBank/DDBJ databases">
        <title>Genomes assembled from Gulf of Kutch pelagic sediment metagenomes.</title>
        <authorList>
            <person name="Chandrashekar M."/>
            <person name="Mahajan M.S."/>
            <person name="Dave K.J."/>
            <person name="Vatsa P."/>
            <person name="Nathani N.M."/>
        </authorList>
    </citation>
    <scope>NUCLEOTIDE SEQUENCE [LARGE SCALE GENOMIC DNA]</scope>
    <source>
        <strain evidence="7">KS3-K002</strain>
    </source>
</reference>
<accession>A0AAE4ZB92</accession>
<dbReference type="InterPro" id="IPR050768">
    <property type="entry name" value="UPF0353/GerABKA_families"/>
</dbReference>
<comment type="caution">
    <text evidence="7">The sequence shown here is derived from an EMBL/GenBank/DDBJ whole genome shotgun (WGS) entry which is preliminary data.</text>
</comment>
<dbReference type="PROSITE" id="PS50234">
    <property type="entry name" value="VWFA"/>
    <property type="match status" value="1"/>
</dbReference>
<dbReference type="AlphaFoldDB" id="A0AAE4ZB92"/>
<evidence type="ECO:0000256" key="5">
    <source>
        <dbReference type="SAM" id="Phobius"/>
    </source>
</evidence>
<dbReference type="Pfam" id="PF00092">
    <property type="entry name" value="VWA"/>
    <property type="match status" value="1"/>
</dbReference>
<keyword evidence="4 5" id="KW-0472">Membrane</keyword>
<dbReference type="Proteomes" id="UP000702544">
    <property type="component" value="Unassembled WGS sequence"/>
</dbReference>
<dbReference type="InterPro" id="IPR036465">
    <property type="entry name" value="vWFA_dom_sf"/>
</dbReference>
<dbReference type="InterPro" id="IPR024163">
    <property type="entry name" value="Aerotolerance_reg_N"/>
</dbReference>
<evidence type="ECO:0000259" key="6">
    <source>
        <dbReference type="PROSITE" id="PS50234"/>
    </source>
</evidence>
<dbReference type="PANTHER" id="PTHR22550:SF5">
    <property type="entry name" value="LEUCINE ZIPPER PROTEIN 4"/>
    <property type="match status" value="1"/>
</dbReference>
<keyword evidence="2 5" id="KW-0812">Transmembrane</keyword>
<name>A0AAE4ZB92_9BACT</name>
<keyword evidence="3 5" id="KW-1133">Transmembrane helix</keyword>
<sequence>MTFESPLALLLLLIFPAVWFWRRGVRGGFRFSRGDVAARSGRRVSRWLGALPSTLRGLALVALIVALARPQTGVATEEIDAEGIAIALVVDISSSMLALDMQPLDRLEVAKRTVLEFVRNREYDRIALIAFAGEAMTQVPLTIDYRVLEGAINDLEVDLLEDGTAIGTALATAANRLRRAPGESRVAILLTDGENNQGEVDPVTAARAAAAYGIRTYTVGVGSEGVAPVPIGRGPLGTEYANMRVRLDEDLLRRIAAITGGQYFRATNARALEEIYRHIDELEKTPVNVRRYIEFSDHFRPFVLLACLFVLAEWMLRARRYPLYV</sequence>
<evidence type="ECO:0000256" key="3">
    <source>
        <dbReference type="ARBA" id="ARBA00022989"/>
    </source>
</evidence>